<name>A0A550CQ44_9AGAR</name>
<sequence>MSPFNDATKFLRIAAMAIFVYDWALTLPAEIRMYRRQSSLLRMSTACMMLILVRYLGLIALITNFIGFFAHVFVDNPKDPNNACRLYFRVMPIMQCFASWASHAVFVVRTVAICNVKGLSTIALIFLAVTVSGVEMFSQLYSFFKFDVGSSGNCLLQYSDDHNLSYLYYLVRVPAVNIFSWRPHFLPGPPQALILFAASTIFDVVIIVLTYRGLSVKFSNLSKSDAASTGFNDVLWNSSILYFSVTTFFNMLNLGFYAYFGNSNATVLGAMGIAFTSMMSARVILDLHSYAHRPTPSYQLSGLRSGEQTSRASVGPSQVSGQCTLKTCCLTASQGAPYTGSDKFQADAKMRDSGIGVFRTVELRHEYEYDDGPRRGANVV</sequence>
<feature type="transmembrane region" description="Helical" evidence="1">
    <location>
        <begin position="267"/>
        <end position="285"/>
    </location>
</feature>
<dbReference type="STRING" id="97359.A0A550CQ44"/>
<feature type="transmembrane region" description="Helical" evidence="1">
    <location>
        <begin position="120"/>
        <end position="144"/>
    </location>
</feature>
<feature type="transmembrane region" description="Helical" evidence="1">
    <location>
        <begin position="12"/>
        <end position="31"/>
    </location>
</feature>
<evidence type="ECO:0000259" key="2">
    <source>
        <dbReference type="Pfam" id="PF20151"/>
    </source>
</evidence>
<dbReference type="InterPro" id="IPR045340">
    <property type="entry name" value="DUF6533"/>
</dbReference>
<feature type="domain" description="DUF6533" evidence="2">
    <location>
        <begin position="12"/>
        <end position="59"/>
    </location>
</feature>
<feature type="transmembrane region" description="Helical" evidence="1">
    <location>
        <begin position="52"/>
        <end position="74"/>
    </location>
</feature>
<gene>
    <name evidence="3" type="ORF">BD626DRAFT_396790</name>
</gene>
<dbReference type="Proteomes" id="UP000320762">
    <property type="component" value="Unassembled WGS sequence"/>
</dbReference>
<keyword evidence="1" id="KW-0812">Transmembrane</keyword>
<organism evidence="3 4">
    <name type="scientific">Schizophyllum amplum</name>
    <dbReference type="NCBI Taxonomy" id="97359"/>
    <lineage>
        <taxon>Eukaryota</taxon>
        <taxon>Fungi</taxon>
        <taxon>Dikarya</taxon>
        <taxon>Basidiomycota</taxon>
        <taxon>Agaricomycotina</taxon>
        <taxon>Agaricomycetes</taxon>
        <taxon>Agaricomycetidae</taxon>
        <taxon>Agaricales</taxon>
        <taxon>Schizophyllaceae</taxon>
        <taxon>Schizophyllum</taxon>
    </lineage>
</organism>
<dbReference type="AlphaFoldDB" id="A0A550CQ44"/>
<dbReference type="EMBL" id="VDMD01000003">
    <property type="protein sequence ID" value="TRM66859.1"/>
    <property type="molecule type" value="Genomic_DNA"/>
</dbReference>
<dbReference type="Pfam" id="PF20151">
    <property type="entry name" value="DUF6533"/>
    <property type="match status" value="1"/>
</dbReference>
<accession>A0A550CQ44</accession>
<keyword evidence="1" id="KW-1133">Transmembrane helix</keyword>
<evidence type="ECO:0000313" key="4">
    <source>
        <dbReference type="Proteomes" id="UP000320762"/>
    </source>
</evidence>
<feature type="transmembrane region" description="Helical" evidence="1">
    <location>
        <begin position="86"/>
        <end position="108"/>
    </location>
</feature>
<evidence type="ECO:0000256" key="1">
    <source>
        <dbReference type="SAM" id="Phobius"/>
    </source>
</evidence>
<keyword evidence="4" id="KW-1185">Reference proteome</keyword>
<keyword evidence="1" id="KW-0472">Membrane</keyword>
<proteinExistence type="predicted"/>
<feature type="transmembrane region" description="Helical" evidence="1">
    <location>
        <begin position="234"/>
        <end position="260"/>
    </location>
</feature>
<evidence type="ECO:0000313" key="3">
    <source>
        <dbReference type="EMBL" id="TRM66859.1"/>
    </source>
</evidence>
<comment type="caution">
    <text evidence="3">The sequence shown here is derived from an EMBL/GenBank/DDBJ whole genome shotgun (WGS) entry which is preliminary data.</text>
</comment>
<feature type="transmembrane region" description="Helical" evidence="1">
    <location>
        <begin position="193"/>
        <end position="214"/>
    </location>
</feature>
<reference evidence="3 4" key="1">
    <citation type="journal article" date="2019" name="New Phytol.">
        <title>Comparative genomics reveals unique wood-decay strategies and fruiting body development in the Schizophyllaceae.</title>
        <authorList>
            <person name="Almasi E."/>
            <person name="Sahu N."/>
            <person name="Krizsan K."/>
            <person name="Balint B."/>
            <person name="Kovacs G.M."/>
            <person name="Kiss B."/>
            <person name="Cseklye J."/>
            <person name="Drula E."/>
            <person name="Henrissat B."/>
            <person name="Nagy I."/>
            <person name="Chovatia M."/>
            <person name="Adam C."/>
            <person name="LaButti K."/>
            <person name="Lipzen A."/>
            <person name="Riley R."/>
            <person name="Grigoriev I.V."/>
            <person name="Nagy L.G."/>
        </authorList>
    </citation>
    <scope>NUCLEOTIDE SEQUENCE [LARGE SCALE GENOMIC DNA]</scope>
    <source>
        <strain evidence="3 4">NL-1724</strain>
    </source>
</reference>
<dbReference type="OrthoDB" id="3346251at2759"/>
<protein>
    <recommendedName>
        <fullName evidence="2">DUF6533 domain-containing protein</fullName>
    </recommendedName>
</protein>